<accession>A0AAE4ZAF2</accession>
<feature type="signal peptide" evidence="2">
    <location>
        <begin position="1"/>
        <end position="25"/>
    </location>
</feature>
<keyword evidence="2" id="KW-0732">Signal</keyword>
<sequence>MRSNLRRRASGLAAVGLALALIAGACETTTNPTAADDDAAIFVNQTGSRLTLLLTDDPAELSQAWVQITGIYLQGGEGDGNDNGMESGPGLATAAGLPAMHREEHRERHQEGAQNQHENGDNPTRVWLLEGSMEWVNLLTLAEDWTTLVDAAEIPADIYSQLRFIVGGAAIVTAEGGLVFASSAADLESLNEQLTGDGMDPLGAADGKLMCPSCSQTGFKVRFPGGGLVLESGDNIVLIDFDVEDTFGHQAGRSGKWVMHPTLRATDFPGGGSIAGTVSLGGGLTELSACGAADERPITFEDFVPTAERSGGPLREADVDENGDYSIDMLPAGLYAMDYLAEVDVDVGGTPWTISFTATHPAEVNVVNGMTATADYEITAVSCAEDGS</sequence>
<gene>
    <name evidence="4" type="ORF">GWO12_11040</name>
</gene>
<feature type="region of interest" description="Disordered" evidence="1">
    <location>
        <begin position="98"/>
        <end position="124"/>
    </location>
</feature>
<feature type="chain" id="PRO_5042174033" evidence="2">
    <location>
        <begin position="26"/>
        <end position="388"/>
    </location>
</feature>
<dbReference type="Proteomes" id="UP000702544">
    <property type="component" value="Unassembled WGS sequence"/>
</dbReference>
<dbReference type="AlphaFoldDB" id="A0AAE4ZAF2"/>
<evidence type="ECO:0000259" key="3">
    <source>
        <dbReference type="Pfam" id="PF14321"/>
    </source>
</evidence>
<feature type="compositionally biased region" description="Basic and acidic residues" evidence="1">
    <location>
        <begin position="100"/>
        <end position="111"/>
    </location>
</feature>
<dbReference type="EMBL" id="JAACAK010000085">
    <property type="protein sequence ID" value="NIR75627.1"/>
    <property type="molecule type" value="Genomic_DNA"/>
</dbReference>
<name>A0AAE4ZAF2_9BACT</name>
<proteinExistence type="predicted"/>
<evidence type="ECO:0000313" key="4">
    <source>
        <dbReference type="EMBL" id="NIR75627.1"/>
    </source>
</evidence>
<dbReference type="Pfam" id="PF14321">
    <property type="entry name" value="DUF4382"/>
    <property type="match status" value="1"/>
</dbReference>
<evidence type="ECO:0000256" key="1">
    <source>
        <dbReference type="SAM" id="MobiDB-lite"/>
    </source>
</evidence>
<reference evidence="4 5" key="1">
    <citation type="submission" date="2020-01" db="EMBL/GenBank/DDBJ databases">
        <title>Genomes assembled from Gulf of Kutch pelagic sediment metagenomes.</title>
        <authorList>
            <person name="Chandrashekar M."/>
            <person name="Mahajan M.S."/>
            <person name="Dave K.J."/>
            <person name="Vatsa P."/>
            <person name="Nathani N.M."/>
        </authorList>
    </citation>
    <scope>NUCLEOTIDE SEQUENCE [LARGE SCALE GENOMIC DNA]</scope>
    <source>
        <strain evidence="4">KS3-K002</strain>
    </source>
</reference>
<evidence type="ECO:0000256" key="2">
    <source>
        <dbReference type="SAM" id="SignalP"/>
    </source>
</evidence>
<comment type="caution">
    <text evidence="4">The sequence shown here is derived from an EMBL/GenBank/DDBJ whole genome shotgun (WGS) entry which is preliminary data.</text>
</comment>
<protein>
    <submittedName>
        <fullName evidence="4">DUF4382 domain-containing protein</fullName>
    </submittedName>
</protein>
<dbReference type="PROSITE" id="PS51257">
    <property type="entry name" value="PROKAR_LIPOPROTEIN"/>
    <property type="match status" value="1"/>
</dbReference>
<organism evidence="4 5">
    <name type="scientific">Candidatus Kutchimonas denitrificans</name>
    <dbReference type="NCBI Taxonomy" id="3056748"/>
    <lineage>
        <taxon>Bacteria</taxon>
        <taxon>Pseudomonadati</taxon>
        <taxon>Gemmatimonadota</taxon>
        <taxon>Gemmatimonadia</taxon>
        <taxon>Candidatus Palauibacterales</taxon>
        <taxon>Candidatus Palauibacteraceae</taxon>
        <taxon>Candidatus Kutchimonas</taxon>
    </lineage>
</organism>
<feature type="domain" description="DUF4382" evidence="3">
    <location>
        <begin position="49"/>
        <end position="261"/>
    </location>
</feature>
<dbReference type="InterPro" id="IPR025491">
    <property type="entry name" value="DUF4382"/>
</dbReference>
<evidence type="ECO:0000313" key="5">
    <source>
        <dbReference type="Proteomes" id="UP000702544"/>
    </source>
</evidence>